<evidence type="ECO:0000256" key="1">
    <source>
        <dbReference type="ARBA" id="ARBA00022729"/>
    </source>
</evidence>
<gene>
    <name evidence="3" type="ORF">BAZ10_00975</name>
</gene>
<feature type="chain" id="PRO_5012345951" description="Secretion protein" evidence="2">
    <location>
        <begin position="24"/>
        <end position="119"/>
    </location>
</feature>
<sequence length="119" mass="13503">MRAFLFYLFLFAVLSFVPHLAYSDPEQQQSSSLSDSSKRSVPVNLIPTGNHELNLQIEDSHSKLKSVTIYAIIGKPVIELKDINLNMVKLPTEQLKPGKYLIKYTLSNNIDQVIQLVKE</sequence>
<dbReference type="AlphaFoldDB" id="A0A1T3MNF2"/>
<dbReference type="InterPro" id="IPR026444">
    <property type="entry name" value="Secre_tail"/>
</dbReference>
<dbReference type="NCBIfam" id="TIGR04183">
    <property type="entry name" value="Por_Secre_tail"/>
    <property type="match status" value="1"/>
</dbReference>
<dbReference type="NCBIfam" id="NF033708">
    <property type="entry name" value="T9SS_Cterm_ChiA"/>
    <property type="match status" value="1"/>
</dbReference>
<keyword evidence="1 2" id="KW-0732">Signal</keyword>
<proteinExistence type="predicted"/>
<name>A0A1T3MNF2_9FLAO</name>
<accession>A0A1T3MNF2</accession>
<evidence type="ECO:0000313" key="3">
    <source>
        <dbReference type="EMBL" id="OPC65841.1"/>
    </source>
</evidence>
<evidence type="ECO:0008006" key="5">
    <source>
        <dbReference type="Google" id="ProtNLM"/>
    </source>
</evidence>
<evidence type="ECO:0000313" key="4">
    <source>
        <dbReference type="Proteomes" id="UP000190813"/>
    </source>
</evidence>
<dbReference type="EMBL" id="MAHX01000013">
    <property type="protein sequence ID" value="OPC65841.1"/>
    <property type="molecule type" value="Genomic_DNA"/>
</dbReference>
<dbReference type="Proteomes" id="UP000190813">
    <property type="component" value="Unassembled WGS sequence"/>
</dbReference>
<keyword evidence="4" id="KW-1185">Reference proteome</keyword>
<reference evidence="3 4" key="1">
    <citation type="submission" date="2016-06" db="EMBL/GenBank/DDBJ databases">
        <title>Revisiting the taxonomy of the Elizabethkingia Genus based on Whole-Genome Sequencing, Optical Mapping, and MALDI-TOF.</title>
        <authorList>
            <person name="Nicholson A.C."/>
        </authorList>
    </citation>
    <scope>NUCLEOTIDE SEQUENCE [LARGE SCALE GENOMIC DNA]</scope>
    <source>
        <strain evidence="3 4">G4070</strain>
    </source>
</reference>
<comment type="caution">
    <text evidence="3">The sequence shown here is derived from an EMBL/GenBank/DDBJ whole genome shotgun (WGS) entry which is preliminary data.</text>
</comment>
<feature type="signal peptide" evidence="2">
    <location>
        <begin position="1"/>
        <end position="23"/>
    </location>
</feature>
<organism evidence="3 4">
    <name type="scientific">Elizabethkingia occulta</name>
    <dbReference type="NCBI Taxonomy" id="1867263"/>
    <lineage>
        <taxon>Bacteria</taxon>
        <taxon>Pseudomonadati</taxon>
        <taxon>Bacteroidota</taxon>
        <taxon>Flavobacteriia</taxon>
        <taxon>Flavobacteriales</taxon>
        <taxon>Weeksellaceae</taxon>
        <taxon>Elizabethkingia</taxon>
    </lineage>
</organism>
<evidence type="ECO:0000256" key="2">
    <source>
        <dbReference type="SAM" id="SignalP"/>
    </source>
</evidence>
<protein>
    <recommendedName>
        <fullName evidence="5">Secretion protein</fullName>
    </recommendedName>
</protein>
<dbReference type="RefSeq" id="WP_078771458.1">
    <property type="nucleotide sequence ID" value="NZ_CBCSBR010000006.1"/>
</dbReference>